<keyword evidence="2" id="KW-1185">Reference proteome</keyword>
<reference evidence="1 2" key="1">
    <citation type="submission" date="2018-10" db="EMBL/GenBank/DDBJ databases">
        <title>Genomic Encyclopedia of Archaeal and Bacterial Type Strains, Phase II (KMG-II): from individual species to whole genera.</title>
        <authorList>
            <person name="Goeker M."/>
        </authorList>
    </citation>
    <scope>NUCLEOTIDE SEQUENCE [LARGE SCALE GENOMIC DNA]</scope>
    <source>
        <strain evidence="1 2">DSM 14954</strain>
    </source>
</reference>
<gene>
    <name evidence="1" type="ORF">C8N24_1045</name>
</gene>
<dbReference type="Pfam" id="PF07394">
    <property type="entry name" value="DUF1501"/>
    <property type="match status" value="1"/>
</dbReference>
<evidence type="ECO:0000313" key="1">
    <source>
        <dbReference type="EMBL" id="RKQ91224.1"/>
    </source>
</evidence>
<proteinExistence type="predicted"/>
<comment type="caution">
    <text evidence="1">The sequence shown here is derived from an EMBL/GenBank/DDBJ whole genome shotgun (WGS) entry which is preliminary data.</text>
</comment>
<dbReference type="InterPro" id="IPR010869">
    <property type="entry name" value="DUF1501"/>
</dbReference>
<dbReference type="OrthoDB" id="9779968at2"/>
<name>A0A660LE73_9ACTN</name>
<dbReference type="PANTHER" id="PTHR43737:SF1">
    <property type="entry name" value="DUF1501 DOMAIN-CONTAINING PROTEIN"/>
    <property type="match status" value="1"/>
</dbReference>
<dbReference type="PANTHER" id="PTHR43737">
    <property type="entry name" value="BLL7424 PROTEIN"/>
    <property type="match status" value="1"/>
</dbReference>
<organism evidence="1 2">
    <name type="scientific">Solirubrobacter pauli</name>
    <dbReference type="NCBI Taxonomy" id="166793"/>
    <lineage>
        <taxon>Bacteria</taxon>
        <taxon>Bacillati</taxon>
        <taxon>Actinomycetota</taxon>
        <taxon>Thermoleophilia</taxon>
        <taxon>Solirubrobacterales</taxon>
        <taxon>Solirubrobacteraceae</taxon>
        <taxon>Solirubrobacter</taxon>
    </lineage>
</organism>
<dbReference type="AlphaFoldDB" id="A0A660LE73"/>
<dbReference type="Proteomes" id="UP000278962">
    <property type="component" value="Unassembled WGS sequence"/>
</dbReference>
<protein>
    <submittedName>
        <fullName evidence="1">Uncharacterized protein (DUF1501 family)</fullName>
    </submittedName>
</protein>
<dbReference type="RefSeq" id="WP_121248650.1">
    <property type="nucleotide sequence ID" value="NZ_RBIL01000001.1"/>
</dbReference>
<evidence type="ECO:0000313" key="2">
    <source>
        <dbReference type="Proteomes" id="UP000278962"/>
    </source>
</evidence>
<accession>A0A660LE73</accession>
<sequence>MNTCCTEHARASAGLPAIEPGMPAPAGTGLSRRSLLLRSAGLGLAVYGAGKLAKLPVFEAGVAHAQAGGPGTVLLNVFLDGGVDSLSVLAPVEDATYRRLRPQLALKDGRPFAEDPRLRWHPSVNALADLHAEGKVSVLPAVGYTGADQSHFTSRHFWEVGALDANLRTGWLGRVLDRIGAADNPLQGVSLDGQLAPSLATARNPVAALDKPEDFGFWAPGAWGPAGDLAVPAFTNIGRSLLGADDPAIAQAAQAAAFAGTVRDALAPLGNDGKPAYASAAAYPQSSDAFPKRLAGFAAMLAAGLPVRAASVRAPGTWDTHANQEETLPKNLQLTFDSLLAFQRDLEARGLADRVLTLVWSEFGRRAAENGSGTDHGAAGVGFLIGTRAAGRMIGEFPGVDKLDAQGNLRATSDFRGLYGALCGDWFGVDPLAVLPDARNIGRPVILK</sequence>
<dbReference type="EMBL" id="RBIL01000001">
    <property type="protein sequence ID" value="RKQ91224.1"/>
    <property type="molecule type" value="Genomic_DNA"/>
</dbReference>